<dbReference type="AlphaFoldDB" id="A0A7C4KG80"/>
<proteinExistence type="predicted"/>
<dbReference type="CDD" id="cd09693">
    <property type="entry name" value="Cas5_I"/>
    <property type="match status" value="1"/>
</dbReference>
<name>A0A7C4KG80_9CHLR</name>
<organism evidence="2">
    <name type="scientific">Anaerolinea thermolimosa</name>
    <dbReference type="NCBI Taxonomy" id="229919"/>
    <lineage>
        <taxon>Bacteria</taxon>
        <taxon>Bacillati</taxon>
        <taxon>Chloroflexota</taxon>
        <taxon>Anaerolineae</taxon>
        <taxon>Anaerolineales</taxon>
        <taxon>Anaerolineaceae</taxon>
        <taxon>Anaerolinea</taxon>
    </lineage>
</organism>
<dbReference type="EMBL" id="DSYK01000119">
    <property type="protein sequence ID" value="HGS20678.1"/>
    <property type="molecule type" value="Genomic_DNA"/>
</dbReference>
<evidence type="ECO:0000313" key="2">
    <source>
        <dbReference type="EMBL" id="HGS20678.1"/>
    </source>
</evidence>
<gene>
    <name evidence="2" type="primary">cas5</name>
    <name evidence="2" type="ORF">ENT37_02285</name>
</gene>
<comment type="caution">
    <text evidence="2">The sequence shown here is derived from an EMBL/GenBank/DDBJ whole genome shotgun (WGS) entry which is preliminary data.</text>
</comment>
<keyword evidence="1" id="KW-0051">Antiviral defense</keyword>
<sequence>MRVLKIVAEGLTTSFRYPHFMMGAQPTYEMPPPATLYGHVAGALGEWFDPQGVRFAVRFEFRRKQTDVETTYLLTPSSGKLPGNASLPKVLEGAPNPFNREVLFFPRLTLYLNRPEWAEAFRHPRYAVCLGRSQDLFTYRQVEVVDLAQPTEVVLEHTLLPYTYASYTAAGQSVLMPRWIDYTQRRFPVFERYVVLHRRVHTHQFLRFPGQPPLDPWWADPTEESLEGSLPGVVWLSWR</sequence>
<dbReference type="GO" id="GO:0051607">
    <property type="term" value="P:defense response to virus"/>
    <property type="evidence" value="ECO:0007669"/>
    <property type="project" value="UniProtKB-KW"/>
</dbReference>
<dbReference type="NCBIfam" id="TIGR02593">
    <property type="entry name" value="CRISPR_cas5"/>
    <property type="match status" value="1"/>
</dbReference>
<protein>
    <submittedName>
        <fullName evidence="2">CRISPR-associated protein Cas5</fullName>
    </submittedName>
</protein>
<reference evidence="2" key="1">
    <citation type="journal article" date="2020" name="mSystems">
        <title>Genome- and Community-Level Interaction Insights into Carbon Utilization and Element Cycling Functions of Hydrothermarchaeota in Hydrothermal Sediment.</title>
        <authorList>
            <person name="Zhou Z."/>
            <person name="Liu Y."/>
            <person name="Xu W."/>
            <person name="Pan J."/>
            <person name="Luo Z.H."/>
            <person name="Li M."/>
        </authorList>
    </citation>
    <scope>NUCLEOTIDE SEQUENCE [LARGE SCALE GENOMIC DNA]</scope>
    <source>
        <strain evidence="2">SpSt-573</strain>
    </source>
</reference>
<dbReference type="InterPro" id="IPR013422">
    <property type="entry name" value="CRISPR-assoc_prot_Cas5_N"/>
</dbReference>
<accession>A0A7C4KG80</accession>
<evidence type="ECO:0000256" key="1">
    <source>
        <dbReference type="ARBA" id="ARBA00023118"/>
    </source>
</evidence>
<dbReference type="Gene3D" id="3.30.70.2660">
    <property type="match status" value="1"/>
</dbReference>